<evidence type="ECO:0000313" key="2">
    <source>
        <dbReference type="EMBL" id="STL02581.1"/>
    </source>
</evidence>
<sequence>MRYIKSITQQKLSFLLAIYIGLFMNGAVFYRRFGSYAHDFTVWKGVSAVVELAATVLVTFFLLRLLSLFGRRSWRILASLVVLFSAGASYYMTFLNVGHWLWHHRFRHDHRYRPVKRSCWS</sequence>
<reference evidence="2 3" key="1">
    <citation type="submission" date="2018-06" db="EMBL/GenBank/DDBJ databases">
        <authorList>
            <consortium name="Pathogen Informatics"/>
            <person name="Doyle S."/>
        </authorList>
    </citation>
    <scope>NUCLEOTIDE SEQUENCE [LARGE SCALE GENOMIC DNA]</scope>
    <source>
        <strain evidence="2 3">NCTC8179</strain>
    </source>
</reference>
<feature type="transmembrane region" description="Helical" evidence="1">
    <location>
        <begin position="74"/>
        <end position="92"/>
    </location>
</feature>
<dbReference type="GO" id="GO:0043838">
    <property type="term" value="F:phosphatidylethanolamine:Kdo2-lipid A phosphoethanolamine transferase activity"/>
    <property type="evidence" value="ECO:0007669"/>
    <property type="project" value="TreeGrafter"/>
</dbReference>
<proteinExistence type="predicted"/>
<protein>
    <submittedName>
        <fullName evidence="2">Phosphoethanolamine transferase</fullName>
        <ecNumber evidence="2">2.7.-.-</ecNumber>
    </submittedName>
</protein>
<keyword evidence="1" id="KW-0812">Transmembrane</keyword>
<keyword evidence="1" id="KW-0472">Membrane</keyword>
<organism evidence="2 3">
    <name type="scientific">Escherichia coli</name>
    <dbReference type="NCBI Taxonomy" id="562"/>
    <lineage>
        <taxon>Bacteria</taxon>
        <taxon>Pseudomonadati</taxon>
        <taxon>Pseudomonadota</taxon>
        <taxon>Gammaproteobacteria</taxon>
        <taxon>Enterobacterales</taxon>
        <taxon>Enterobacteriaceae</taxon>
        <taxon>Escherichia</taxon>
    </lineage>
</organism>
<dbReference type="EMBL" id="UGEB01000001">
    <property type="protein sequence ID" value="STL02581.1"/>
    <property type="molecule type" value="Genomic_DNA"/>
</dbReference>
<evidence type="ECO:0000256" key="1">
    <source>
        <dbReference type="SAM" id="Phobius"/>
    </source>
</evidence>
<dbReference type="PANTHER" id="PTHR30443:SF3">
    <property type="entry name" value="KDO(2)-LIPID A PHOSPHOETHANOLAMINE 7''-TRANSFERASE"/>
    <property type="match status" value="1"/>
</dbReference>
<dbReference type="EC" id="2.7.-.-" evidence="2"/>
<dbReference type="AlphaFoldDB" id="A0A377ACL3"/>
<dbReference type="GO" id="GO:0005886">
    <property type="term" value="C:plasma membrane"/>
    <property type="evidence" value="ECO:0007669"/>
    <property type="project" value="UniProtKB-SubCell"/>
</dbReference>
<dbReference type="InterPro" id="IPR040423">
    <property type="entry name" value="PEA_transferase"/>
</dbReference>
<accession>A0A377ACL3</accession>
<feature type="transmembrane region" description="Helical" evidence="1">
    <location>
        <begin position="12"/>
        <end position="30"/>
    </location>
</feature>
<dbReference type="PANTHER" id="PTHR30443">
    <property type="entry name" value="INNER MEMBRANE PROTEIN"/>
    <property type="match status" value="1"/>
</dbReference>
<evidence type="ECO:0000313" key="3">
    <source>
        <dbReference type="Proteomes" id="UP000255543"/>
    </source>
</evidence>
<dbReference type="GO" id="GO:0009244">
    <property type="term" value="P:lipopolysaccharide core region biosynthetic process"/>
    <property type="evidence" value="ECO:0007669"/>
    <property type="project" value="TreeGrafter"/>
</dbReference>
<keyword evidence="1" id="KW-1133">Transmembrane helix</keyword>
<name>A0A377ACL3_ECOLX</name>
<dbReference type="GO" id="GO:0009245">
    <property type="term" value="P:lipid A biosynthetic process"/>
    <property type="evidence" value="ECO:0007669"/>
    <property type="project" value="TreeGrafter"/>
</dbReference>
<gene>
    <name evidence="2" type="primary">eptb_1</name>
    <name evidence="2" type="ORF">NCTC8179_05644</name>
</gene>
<dbReference type="Proteomes" id="UP000255543">
    <property type="component" value="Unassembled WGS sequence"/>
</dbReference>
<keyword evidence="2" id="KW-0808">Transferase</keyword>
<feature type="transmembrane region" description="Helical" evidence="1">
    <location>
        <begin position="42"/>
        <end position="62"/>
    </location>
</feature>